<accession>A0A9D2AR03</accession>
<evidence type="ECO:0000259" key="2">
    <source>
        <dbReference type="PROSITE" id="PS51831"/>
    </source>
</evidence>
<feature type="transmembrane region" description="Helical" evidence="1">
    <location>
        <begin position="223"/>
        <end position="251"/>
    </location>
</feature>
<evidence type="ECO:0000313" key="4">
    <source>
        <dbReference type="Proteomes" id="UP000824249"/>
    </source>
</evidence>
<feature type="transmembrane region" description="Helical" evidence="1">
    <location>
        <begin position="140"/>
        <end position="162"/>
    </location>
</feature>
<dbReference type="InterPro" id="IPR052722">
    <property type="entry name" value="PgpH_phosphodiesterase"/>
</dbReference>
<name>A0A9D2AR03_9FIRM</name>
<dbReference type="AlphaFoldDB" id="A0A9D2AR03"/>
<feature type="transmembrane region" description="Helical" evidence="1">
    <location>
        <begin position="95"/>
        <end position="113"/>
    </location>
</feature>
<dbReference type="Pfam" id="PF07698">
    <property type="entry name" value="7TM-7TMR_HD"/>
    <property type="match status" value="1"/>
</dbReference>
<dbReference type="InterPro" id="IPR006674">
    <property type="entry name" value="HD_domain"/>
</dbReference>
<dbReference type="NCBIfam" id="TIGR00277">
    <property type="entry name" value="HDIG"/>
    <property type="match status" value="1"/>
</dbReference>
<dbReference type="InterPro" id="IPR011621">
    <property type="entry name" value="Metal-dep_PHydrolase_7TM_intra"/>
</dbReference>
<sequence>MRYADPAATNKVFGKNECVKSVLIFLGNYILLMALVVLFIWVNTLHIEGQSFTDYIVSGFNTLIYLAASLFMLFLTVYFYYIFEDKSILATPKSIWLLFLLLDTCLVICYFFGLFFNIYSRPIALLALLALLLFGRRDAIFLNIIFALMLYSIDHFSNFAVLNEYANALSSTPLLIFSAGMVAIFVGSKVKTRIRSFLTGFAVCVPILVMIACLEYNRGLQLLWLLLYGLEAGVLSAILFMALLPVFEALFNCITDYRLRELTDHDAPLMRELKDRAFGTFNHSIVVAHLAEACAIALNEDTALARAAAYYHDVGKLRQPEYFTENQSGFNPHSELTPELSVDIIRSHAKDGYDLIRSRRLPKILADVALQHHGTLPVKYFYAKALKMSDGDVNIEEFSYSGPKPQTKIAAVVMICDASEAISRTLPVRSPEKVEAAVREIIEERVDLDQFAECDITMRDLTVIKEAIVSCLTGVYHSRVQYPKLKLKRREADAAEDKSTGDKK</sequence>
<dbReference type="InterPro" id="IPR006675">
    <property type="entry name" value="HDIG_dom"/>
</dbReference>
<reference evidence="3" key="2">
    <citation type="submission" date="2021-04" db="EMBL/GenBank/DDBJ databases">
        <authorList>
            <person name="Gilroy R."/>
        </authorList>
    </citation>
    <scope>NUCLEOTIDE SEQUENCE</scope>
    <source>
        <strain evidence="3">26628</strain>
    </source>
</reference>
<keyword evidence="1" id="KW-0472">Membrane</keyword>
<reference evidence="3" key="1">
    <citation type="journal article" date="2021" name="PeerJ">
        <title>Extensive microbial diversity within the chicken gut microbiome revealed by metagenomics and culture.</title>
        <authorList>
            <person name="Gilroy R."/>
            <person name="Ravi A."/>
            <person name="Getino M."/>
            <person name="Pursley I."/>
            <person name="Horton D.L."/>
            <person name="Alikhan N.F."/>
            <person name="Baker D."/>
            <person name="Gharbi K."/>
            <person name="Hall N."/>
            <person name="Watson M."/>
            <person name="Adriaenssens E.M."/>
            <person name="Foster-Nyarko E."/>
            <person name="Jarju S."/>
            <person name="Secka A."/>
            <person name="Antonio M."/>
            <person name="Oren A."/>
            <person name="Chaudhuri R.R."/>
            <person name="La Ragione R."/>
            <person name="Hildebrand F."/>
            <person name="Pallen M.J."/>
        </authorList>
    </citation>
    <scope>NUCLEOTIDE SEQUENCE</scope>
    <source>
        <strain evidence="3">26628</strain>
    </source>
</reference>
<feature type="transmembrane region" description="Helical" evidence="1">
    <location>
        <begin position="168"/>
        <end position="186"/>
    </location>
</feature>
<gene>
    <name evidence="3" type="ORF">H9737_03320</name>
</gene>
<feature type="transmembrane region" description="Helical" evidence="1">
    <location>
        <begin position="21"/>
        <end position="42"/>
    </location>
</feature>
<comment type="caution">
    <text evidence="3">The sequence shown here is derived from an EMBL/GenBank/DDBJ whole genome shotgun (WGS) entry which is preliminary data.</text>
</comment>
<protein>
    <submittedName>
        <fullName evidence="3">HDIG domain-containing protein</fullName>
    </submittedName>
</protein>
<evidence type="ECO:0000313" key="3">
    <source>
        <dbReference type="EMBL" id="HIX46703.1"/>
    </source>
</evidence>
<feature type="transmembrane region" description="Helical" evidence="1">
    <location>
        <begin position="198"/>
        <end position="217"/>
    </location>
</feature>
<dbReference type="SMART" id="SM00471">
    <property type="entry name" value="HDc"/>
    <property type="match status" value="1"/>
</dbReference>
<dbReference type="Pfam" id="PF01966">
    <property type="entry name" value="HD"/>
    <property type="match status" value="1"/>
</dbReference>
<dbReference type="Proteomes" id="UP000824249">
    <property type="component" value="Unassembled WGS sequence"/>
</dbReference>
<dbReference type="CDD" id="cd00077">
    <property type="entry name" value="HDc"/>
    <property type="match status" value="1"/>
</dbReference>
<feature type="transmembrane region" description="Helical" evidence="1">
    <location>
        <begin position="62"/>
        <end position="83"/>
    </location>
</feature>
<keyword evidence="1" id="KW-1133">Transmembrane helix</keyword>
<evidence type="ECO:0000256" key="1">
    <source>
        <dbReference type="SAM" id="Phobius"/>
    </source>
</evidence>
<dbReference type="PANTHER" id="PTHR36442">
    <property type="entry name" value="CYCLIC-DI-AMP PHOSPHODIESTERASE PGPH"/>
    <property type="match status" value="1"/>
</dbReference>
<dbReference type="InterPro" id="IPR003607">
    <property type="entry name" value="HD/PDEase_dom"/>
</dbReference>
<keyword evidence="1" id="KW-0812">Transmembrane</keyword>
<dbReference type="PROSITE" id="PS51831">
    <property type="entry name" value="HD"/>
    <property type="match status" value="1"/>
</dbReference>
<proteinExistence type="predicted"/>
<dbReference type="SUPFAM" id="SSF109604">
    <property type="entry name" value="HD-domain/PDEase-like"/>
    <property type="match status" value="1"/>
</dbReference>
<feature type="domain" description="HD" evidence="2">
    <location>
        <begin position="280"/>
        <end position="422"/>
    </location>
</feature>
<dbReference type="Gene3D" id="1.10.3210.10">
    <property type="entry name" value="Hypothetical protein af1432"/>
    <property type="match status" value="1"/>
</dbReference>
<dbReference type="EMBL" id="DXFD01000052">
    <property type="protein sequence ID" value="HIX46703.1"/>
    <property type="molecule type" value="Genomic_DNA"/>
</dbReference>
<feature type="transmembrane region" description="Helical" evidence="1">
    <location>
        <begin position="119"/>
        <end position="135"/>
    </location>
</feature>
<dbReference type="PANTHER" id="PTHR36442:SF1">
    <property type="entry name" value="CYCLIC-DI-AMP PHOSPHODIESTERASE PGPH"/>
    <property type="match status" value="1"/>
</dbReference>
<organism evidence="3 4">
    <name type="scientific">Candidatus Borkfalkia faecigallinarum</name>
    <dbReference type="NCBI Taxonomy" id="2838509"/>
    <lineage>
        <taxon>Bacteria</taxon>
        <taxon>Bacillati</taxon>
        <taxon>Bacillota</taxon>
        <taxon>Clostridia</taxon>
        <taxon>Christensenellales</taxon>
        <taxon>Christensenellaceae</taxon>
        <taxon>Candidatus Borkfalkia</taxon>
    </lineage>
</organism>